<dbReference type="SUPFAM" id="SSF51679">
    <property type="entry name" value="Bacterial luciferase-like"/>
    <property type="match status" value="1"/>
</dbReference>
<dbReference type="NCBIfam" id="TIGR03558">
    <property type="entry name" value="oxido_grp_1"/>
    <property type="match status" value="1"/>
</dbReference>
<dbReference type="FunFam" id="3.20.20.30:FF:000002">
    <property type="entry name" value="LLM class flavin-dependent oxidoreductase"/>
    <property type="match status" value="1"/>
</dbReference>
<dbReference type="Proteomes" id="UP000229498">
    <property type="component" value="Unassembled WGS sequence"/>
</dbReference>
<dbReference type="Pfam" id="PF00296">
    <property type="entry name" value="Bac_luciferase"/>
    <property type="match status" value="1"/>
</dbReference>
<sequence length="338" mass="36605">MRLSVLDQSPIRAGCTPADAVRESVELARVCDRLGYHRYWLAEHHASAGLAGAAPEILIGHIAQATRHIRVGSGGVMLNHYSALKVAECFRMLETLHPGRIDLGLGRAPGSDQRTMQVLRAGPGSAPVDYYPRQVLDTIGFLNDALEPDHPFYGIEAQPKGPTAPEVWLLGSSADSASYAAHFGLPFSFAHFIAPRGGDQVTAAYRQAFRPSDYCPAPMTSVGVFALAADTDEQAQYLVKSRNLWLVRLMKGELAPFPTPEEADAYDYGPHDLAILEANRGRSIAGDAAAVRSQLMAFAERYGTDELVIVTISHDFDARVRSYELLAEAFGLTARAAA</sequence>
<protein>
    <recommendedName>
        <fullName evidence="2">Luciferase-like monooxygenase</fullName>
    </recommendedName>
</protein>
<dbReference type="InterPro" id="IPR019949">
    <property type="entry name" value="CmoO-like"/>
</dbReference>
<reference evidence="4 5" key="1">
    <citation type="submission" date="2017-11" db="EMBL/GenBank/DDBJ databases">
        <title>Draft genome sequence of Rhizobiales bacterium SY3-13.</title>
        <authorList>
            <person name="Sun C."/>
        </authorList>
    </citation>
    <scope>NUCLEOTIDE SEQUENCE [LARGE SCALE GENOMIC DNA]</scope>
    <source>
        <strain evidence="4 5">SY3-13</strain>
    </source>
</reference>
<dbReference type="PANTHER" id="PTHR30137:SF20">
    <property type="entry name" value="N-ACETYL-S-ALKYLCYSTEINE MONOOXYGENASE"/>
    <property type="match status" value="1"/>
</dbReference>
<dbReference type="OrthoDB" id="9780518at2"/>
<dbReference type="GO" id="GO:0016705">
    <property type="term" value="F:oxidoreductase activity, acting on paired donors, with incorporation or reduction of molecular oxygen"/>
    <property type="evidence" value="ECO:0007669"/>
    <property type="project" value="InterPro"/>
</dbReference>
<dbReference type="Gene3D" id="3.20.20.30">
    <property type="entry name" value="Luciferase-like domain"/>
    <property type="match status" value="1"/>
</dbReference>
<organism evidence="4 5">
    <name type="scientific">Minwuia thermotolerans</name>
    <dbReference type="NCBI Taxonomy" id="2056226"/>
    <lineage>
        <taxon>Bacteria</taxon>
        <taxon>Pseudomonadati</taxon>
        <taxon>Pseudomonadota</taxon>
        <taxon>Alphaproteobacteria</taxon>
        <taxon>Minwuiales</taxon>
        <taxon>Minwuiaceae</taxon>
        <taxon>Minwuia</taxon>
    </lineage>
</organism>
<proteinExistence type="predicted"/>
<evidence type="ECO:0000256" key="2">
    <source>
        <dbReference type="ARBA" id="ARBA00074555"/>
    </source>
</evidence>
<accession>A0A2M9FY87</accession>
<gene>
    <name evidence="4" type="ORF">CVT23_17130</name>
</gene>
<dbReference type="GO" id="GO:0005829">
    <property type="term" value="C:cytosol"/>
    <property type="evidence" value="ECO:0007669"/>
    <property type="project" value="TreeGrafter"/>
</dbReference>
<dbReference type="CDD" id="cd00347">
    <property type="entry name" value="Flavin_utilizing_monoxygenases"/>
    <property type="match status" value="1"/>
</dbReference>
<dbReference type="InterPro" id="IPR036661">
    <property type="entry name" value="Luciferase-like_sf"/>
</dbReference>
<dbReference type="PANTHER" id="PTHR30137">
    <property type="entry name" value="LUCIFERASE-LIKE MONOOXYGENASE"/>
    <property type="match status" value="1"/>
</dbReference>
<evidence type="ECO:0000313" key="4">
    <source>
        <dbReference type="EMBL" id="PJK28425.1"/>
    </source>
</evidence>
<dbReference type="EMBL" id="PHIG01000044">
    <property type="protein sequence ID" value="PJK28425.1"/>
    <property type="molecule type" value="Genomic_DNA"/>
</dbReference>
<comment type="caution">
    <text evidence="4">The sequence shown here is derived from an EMBL/GenBank/DDBJ whole genome shotgun (WGS) entry which is preliminary data.</text>
</comment>
<comment type="similarity">
    <text evidence="1">To bacterial alkanal monooxygenase alpha and beta chains.</text>
</comment>
<feature type="domain" description="Luciferase-like" evidence="3">
    <location>
        <begin position="1"/>
        <end position="303"/>
    </location>
</feature>
<keyword evidence="5" id="KW-1185">Reference proteome</keyword>
<name>A0A2M9FY87_9PROT</name>
<evidence type="ECO:0000256" key="1">
    <source>
        <dbReference type="ARBA" id="ARBA00007789"/>
    </source>
</evidence>
<evidence type="ECO:0000259" key="3">
    <source>
        <dbReference type="Pfam" id="PF00296"/>
    </source>
</evidence>
<dbReference type="InterPro" id="IPR050766">
    <property type="entry name" value="Bact_Lucif_Oxidored"/>
</dbReference>
<dbReference type="AlphaFoldDB" id="A0A2M9FY87"/>
<evidence type="ECO:0000313" key="5">
    <source>
        <dbReference type="Proteomes" id="UP000229498"/>
    </source>
</evidence>
<dbReference type="RefSeq" id="WP_109795761.1">
    <property type="nucleotide sequence ID" value="NZ_PHIG01000044.1"/>
</dbReference>
<dbReference type="InterPro" id="IPR011251">
    <property type="entry name" value="Luciferase-like_dom"/>
</dbReference>